<protein>
    <submittedName>
        <fullName evidence="2">Uncharacterized protein</fullName>
    </submittedName>
</protein>
<comment type="caution">
    <text evidence="2">The sequence shown here is derived from an EMBL/GenBank/DDBJ whole genome shotgun (WGS) entry which is preliminary data.</text>
</comment>
<gene>
    <name evidence="2" type="ORF">D8M05_06110</name>
</gene>
<keyword evidence="1" id="KW-0812">Transmembrane</keyword>
<organism evidence="2 3">
    <name type="scientific">Oceanobacillus bengalensis</name>
    <dbReference type="NCBI Taxonomy" id="1435466"/>
    <lineage>
        <taxon>Bacteria</taxon>
        <taxon>Bacillati</taxon>
        <taxon>Bacillota</taxon>
        <taxon>Bacilli</taxon>
        <taxon>Bacillales</taxon>
        <taxon>Bacillaceae</taxon>
        <taxon>Oceanobacillus</taxon>
    </lineage>
</organism>
<dbReference type="Proteomes" id="UP000281813">
    <property type="component" value="Unassembled WGS sequence"/>
</dbReference>
<sequence>MAHINKYSNVVANLTISGIIAVVTAALSKYFKIGSTGAIAITAIAEGVWSYNQENLWFTSHEWGKNWKGTTIPAAQKQRTYTYTDKYRSSKLPVSPNPFEEVIYFPK</sequence>
<accession>A0A494Z3E5</accession>
<dbReference type="RefSeq" id="WP_121129696.1">
    <property type="nucleotide sequence ID" value="NZ_JBHUFK010000033.1"/>
</dbReference>
<dbReference type="AlphaFoldDB" id="A0A494Z3E5"/>
<name>A0A494Z3E5_9BACI</name>
<evidence type="ECO:0000256" key="1">
    <source>
        <dbReference type="SAM" id="Phobius"/>
    </source>
</evidence>
<reference evidence="2 3" key="1">
    <citation type="journal article" date="2015" name="Antonie Van Leeuwenhoek">
        <title>Oceanobacillus bengalensis sp. nov., a bacterium isolated from seawater of the Bay of Bengal.</title>
        <authorList>
            <person name="Yongchang O."/>
            <person name="Xiang W."/>
            <person name="Wang G."/>
        </authorList>
    </citation>
    <scope>NUCLEOTIDE SEQUENCE [LARGE SCALE GENOMIC DNA]</scope>
    <source>
        <strain evidence="2 3">MCCC 1K00260</strain>
    </source>
</reference>
<dbReference type="OrthoDB" id="2968398at2"/>
<dbReference type="EMBL" id="RBZO01000007">
    <property type="protein sequence ID" value="RKQ16824.1"/>
    <property type="molecule type" value="Genomic_DNA"/>
</dbReference>
<proteinExistence type="predicted"/>
<keyword evidence="1" id="KW-1133">Transmembrane helix</keyword>
<evidence type="ECO:0000313" key="3">
    <source>
        <dbReference type="Proteomes" id="UP000281813"/>
    </source>
</evidence>
<evidence type="ECO:0000313" key="2">
    <source>
        <dbReference type="EMBL" id="RKQ16824.1"/>
    </source>
</evidence>
<keyword evidence="3" id="KW-1185">Reference proteome</keyword>
<keyword evidence="1" id="KW-0472">Membrane</keyword>
<feature type="transmembrane region" description="Helical" evidence="1">
    <location>
        <begin position="7"/>
        <end position="27"/>
    </location>
</feature>